<accession>A0A1J4K280</accession>
<organism evidence="1 2">
    <name type="scientific">Tritrichomonas foetus</name>
    <dbReference type="NCBI Taxonomy" id="1144522"/>
    <lineage>
        <taxon>Eukaryota</taxon>
        <taxon>Metamonada</taxon>
        <taxon>Parabasalia</taxon>
        <taxon>Tritrichomonadida</taxon>
        <taxon>Tritrichomonadidae</taxon>
        <taxon>Tritrichomonas</taxon>
    </lineage>
</organism>
<gene>
    <name evidence="1" type="ORF">TRFO_06074</name>
</gene>
<name>A0A1J4K280_9EUKA</name>
<dbReference type="GeneID" id="94827579"/>
<keyword evidence="2" id="KW-1185">Reference proteome</keyword>
<protein>
    <submittedName>
        <fullName evidence="1">Uncharacterized protein</fullName>
    </submittedName>
</protein>
<reference evidence="1" key="1">
    <citation type="submission" date="2016-10" db="EMBL/GenBank/DDBJ databases">
        <authorList>
            <person name="Benchimol M."/>
            <person name="Almeida L.G."/>
            <person name="Vasconcelos A.T."/>
            <person name="Perreira-Neves A."/>
            <person name="Rosa I.A."/>
            <person name="Tasca T."/>
            <person name="Bogo M.R."/>
            <person name="de Souza W."/>
        </authorList>
    </citation>
    <scope>NUCLEOTIDE SEQUENCE [LARGE SCALE GENOMIC DNA]</scope>
    <source>
        <strain evidence="1">K</strain>
    </source>
</reference>
<dbReference type="EMBL" id="MLAK01000771">
    <property type="protein sequence ID" value="OHT05074.1"/>
    <property type="molecule type" value="Genomic_DNA"/>
</dbReference>
<evidence type="ECO:0000313" key="1">
    <source>
        <dbReference type="EMBL" id="OHT05074.1"/>
    </source>
</evidence>
<evidence type="ECO:0000313" key="2">
    <source>
        <dbReference type="Proteomes" id="UP000179807"/>
    </source>
</evidence>
<dbReference type="AlphaFoldDB" id="A0A1J4K280"/>
<proteinExistence type="predicted"/>
<dbReference type="VEuPathDB" id="TrichDB:TRFO_06074"/>
<dbReference type="Proteomes" id="UP000179807">
    <property type="component" value="Unassembled WGS sequence"/>
</dbReference>
<comment type="caution">
    <text evidence="1">The sequence shown here is derived from an EMBL/GenBank/DDBJ whole genome shotgun (WGS) entry which is preliminary data.</text>
</comment>
<sequence length="98" mass="11533">MIIEEKESSFNISDGILLEDDLEEPQIQQPTKIYTSVSSNSQQKENLEEEEKISIEKANVFFYNNSFSFNSNDISDIIFFFNQTKQESEKEKNENIFF</sequence>
<dbReference type="RefSeq" id="XP_068358210.1">
    <property type="nucleotide sequence ID" value="XM_068492875.1"/>
</dbReference>